<dbReference type="PANTHER" id="PTHR31468:SF8">
    <property type="entry name" value="1,3-BETA-GLUCANOSYLTRANSFERASE GAS2"/>
    <property type="match status" value="1"/>
</dbReference>
<keyword evidence="3 6" id="KW-0732">Signal</keyword>
<evidence type="ECO:0000313" key="10">
    <source>
        <dbReference type="Proteomes" id="UP000030672"/>
    </source>
</evidence>
<dbReference type="GO" id="GO:0042124">
    <property type="term" value="F:1,3-beta-glucanosyltransferase activity"/>
    <property type="evidence" value="ECO:0007669"/>
    <property type="project" value="TreeGrafter"/>
</dbReference>
<feature type="transmembrane region" description="Helical" evidence="8">
    <location>
        <begin position="428"/>
        <end position="445"/>
    </location>
</feature>
<keyword evidence="5" id="KW-0325">Glycoprotein</keyword>
<dbReference type="Proteomes" id="UP000030672">
    <property type="component" value="Unassembled WGS sequence"/>
</dbReference>
<keyword evidence="6" id="KW-0808">Transferase</keyword>
<name>A0A074VL43_AURM1</name>
<evidence type="ECO:0000313" key="9">
    <source>
        <dbReference type="EMBL" id="KEQ61440.1"/>
    </source>
</evidence>
<evidence type="ECO:0000256" key="2">
    <source>
        <dbReference type="ARBA" id="ARBA00007528"/>
    </source>
</evidence>
<keyword evidence="8" id="KW-0812">Transmembrane</keyword>
<dbReference type="FunFam" id="3.20.20.80:FF:000038">
    <property type="entry name" value="1,3-beta-glucanosyltransferase"/>
    <property type="match status" value="1"/>
</dbReference>
<comment type="function">
    <text evidence="6">Splits internally a 1,3-beta-glucan molecule and transfers the newly generated reducing end (the donor) to the non-reducing end of another 1,3-beta-glucan molecule (the acceptor) forming a 1,3-beta linkage, resulting in the elongation of 1,3-beta-glucan chains in the cell wall.</text>
</comment>
<feature type="signal peptide" evidence="6">
    <location>
        <begin position="1"/>
        <end position="19"/>
    </location>
</feature>
<dbReference type="AlphaFoldDB" id="A0A074VL43"/>
<evidence type="ECO:0000256" key="3">
    <source>
        <dbReference type="ARBA" id="ARBA00022729"/>
    </source>
</evidence>
<dbReference type="Pfam" id="PF03198">
    <property type="entry name" value="Glyco_hydro_72"/>
    <property type="match status" value="1"/>
</dbReference>
<dbReference type="GeneID" id="63915702"/>
<keyword evidence="10" id="KW-1185">Reference proteome</keyword>
<dbReference type="SUPFAM" id="SSF51445">
    <property type="entry name" value="(Trans)glycosidases"/>
    <property type="match status" value="1"/>
</dbReference>
<comment type="subcellular location">
    <subcellularLocation>
        <location evidence="1 6">Cell membrane</location>
        <topology evidence="1 6">Lipid-anchor</topology>
        <topology evidence="1 6">GPI-anchor</topology>
    </subcellularLocation>
</comment>
<accession>A0A074VL43</accession>
<dbReference type="GO" id="GO:0098552">
    <property type="term" value="C:side of membrane"/>
    <property type="evidence" value="ECO:0007669"/>
    <property type="project" value="UniProtKB-KW"/>
</dbReference>
<reference evidence="9 10" key="1">
    <citation type="journal article" date="2014" name="BMC Genomics">
        <title>Genome sequencing of four Aureobasidium pullulans varieties: biotechnological potential, stress tolerance, and description of new species.</title>
        <authorList>
            <person name="Gostin Ar C."/>
            <person name="Ohm R.A."/>
            <person name="Kogej T."/>
            <person name="Sonjak S."/>
            <person name="Turk M."/>
            <person name="Zajc J."/>
            <person name="Zalar P."/>
            <person name="Grube M."/>
            <person name="Sun H."/>
            <person name="Han J."/>
            <person name="Sharma A."/>
            <person name="Chiniquy J."/>
            <person name="Ngan C.Y."/>
            <person name="Lipzen A."/>
            <person name="Barry K."/>
            <person name="Grigoriev I.V."/>
            <person name="Gunde-Cimerman N."/>
        </authorList>
    </citation>
    <scope>NUCLEOTIDE SEQUENCE [LARGE SCALE GENOMIC DNA]</scope>
    <source>
        <strain evidence="9 10">CBS 110374</strain>
    </source>
</reference>
<dbReference type="GO" id="GO:0005886">
    <property type="term" value="C:plasma membrane"/>
    <property type="evidence" value="ECO:0007669"/>
    <property type="project" value="UniProtKB-SubCell"/>
</dbReference>
<dbReference type="GO" id="GO:0071970">
    <property type="term" value="P:fungal-type cell wall (1-&gt;3)-beta-D-glucan biosynthetic process"/>
    <property type="evidence" value="ECO:0007669"/>
    <property type="project" value="TreeGrafter"/>
</dbReference>
<comment type="similarity">
    <text evidence="2 6">Belongs to the glycosyl hydrolase 72 family.</text>
</comment>
<evidence type="ECO:0000256" key="1">
    <source>
        <dbReference type="ARBA" id="ARBA00004609"/>
    </source>
</evidence>
<organism evidence="9 10">
    <name type="scientific">Aureobasidium melanogenum (strain CBS 110374)</name>
    <name type="common">Aureobasidium pullulans var. melanogenum</name>
    <dbReference type="NCBI Taxonomy" id="1043003"/>
    <lineage>
        <taxon>Eukaryota</taxon>
        <taxon>Fungi</taxon>
        <taxon>Dikarya</taxon>
        <taxon>Ascomycota</taxon>
        <taxon>Pezizomycotina</taxon>
        <taxon>Dothideomycetes</taxon>
        <taxon>Dothideomycetidae</taxon>
        <taxon>Dothideales</taxon>
        <taxon>Saccotheciaceae</taxon>
        <taxon>Aureobasidium</taxon>
    </lineage>
</organism>
<sequence length="446" mass="47701">MRSSLSIACGIAFAAVASAIPTISVKGSKFFTSDGNQYFVRGVAYQLVPDDPLVDNTQCQLDASLMKTLGANAIRVYHVDPEADHQDCMKTFADAGIYLFVDLDTFTTQIEQDTPAWNQTQFDAFAKVMDEFQQFDNTAGFFVGNEVLTTGNGSVAAPYVKAAARDMKAYRNSKNYRNIPVGYSAADISSLRPNLQNYLACGTNSSDALDFFSLNAYEWCGESSYQVSGYEQLTQNITDYNIPIFFSEVGCNTPKPRTFDDQAAIFGPEMSPYWSGVIIYEWIQETNDYGLVSYGPEVAATATQANVVDGFTRTGNPTPISPDFYNLSNQWKTLTPSSVSEAAYTPSNSAPACPAYTSGAWEVSGNVALPTIGQTYDAQAASGASSTSGATGTQTSSGSHSTGSATRSSSGTAATASHTGMASPSRQIAGMGVGLVTVMLGFIWWL</sequence>
<protein>
    <recommendedName>
        <fullName evidence="6">1,3-beta-glucanosyltransferase</fullName>
        <ecNumber evidence="6">2.4.1.-</ecNumber>
    </recommendedName>
</protein>
<keyword evidence="8" id="KW-1133">Transmembrane helix</keyword>
<evidence type="ECO:0000256" key="7">
    <source>
        <dbReference type="SAM" id="MobiDB-lite"/>
    </source>
</evidence>
<keyword evidence="6" id="KW-0449">Lipoprotein</keyword>
<feature type="chain" id="PRO_5005104427" description="1,3-beta-glucanosyltransferase" evidence="6">
    <location>
        <begin position="20"/>
        <end position="446"/>
    </location>
</feature>
<gene>
    <name evidence="9" type="ORF">M437DRAFT_52277</name>
</gene>
<keyword evidence="4" id="KW-1015">Disulfide bond</keyword>
<dbReference type="InterPro" id="IPR017853">
    <property type="entry name" value="GH"/>
</dbReference>
<feature type="region of interest" description="Disordered" evidence="7">
    <location>
        <begin position="382"/>
        <end position="424"/>
    </location>
</feature>
<dbReference type="RefSeq" id="XP_040878463.1">
    <property type="nucleotide sequence ID" value="XM_041022329.1"/>
</dbReference>
<evidence type="ECO:0000256" key="8">
    <source>
        <dbReference type="SAM" id="Phobius"/>
    </source>
</evidence>
<dbReference type="EMBL" id="KL584838">
    <property type="protein sequence ID" value="KEQ61440.1"/>
    <property type="molecule type" value="Genomic_DNA"/>
</dbReference>
<dbReference type="EC" id="2.4.1.-" evidence="6"/>
<evidence type="ECO:0000256" key="4">
    <source>
        <dbReference type="ARBA" id="ARBA00023157"/>
    </source>
</evidence>
<keyword evidence="6" id="KW-0336">GPI-anchor</keyword>
<dbReference type="GO" id="GO:0031505">
    <property type="term" value="P:fungal-type cell wall organization"/>
    <property type="evidence" value="ECO:0007669"/>
    <property type="project" value="TreeGrafter"/>
</dbReference>
<feature type="compositionally biased region" description="Low complexity" evidence="7">
    <location>
        <begin position="382"/>
        <end position="420"/>
    </location>
</feature>
<dbReference type="InterPro" id="IPR004886">
    <property type="entry name" value="Glucanosyltransferase"/>
</dbReference>
<evidence type="ECO:0000256" key="5">
    <source>
        <dbReference type="ARBA" id="ARBA00023180"/>
    </source>
</evidence>
<dbReference type="Gene3D" id="3.20.20.80">
    <property type="entry name" value="Glycosidases"/>
    <property type="match status" value="1"/>
</dbReference>
<keyword evidence="6 8" id="KW-0472">Membrane</keyword>
<proteinExistence type="inferred from homology"/>
<dbReference type="PANTHER" id="PTHR31468">
    <property type="entry name" value="1,3-BETA-GLUCANOSYLTRANSFERASE GAS1"/>
    <property type="match status" value="1"/>
</dbReference>
<evidence type="ECO:0000256" key="6">
    <source>
        <dbReference type="RuleBase" id="RU361209"/>
    </source>
</evidence>
<dbReference type="HOGENOM" id="CLU_021855_0_0_1"/>